<dbReference type="AlphaFoldDB" id="A0A420TE72"/>
<evidence type="ECO:0000313" key="2">
    <source>
        <dbReference type="Proteomes" id="UP000283569"/>
    </source>
</evidence>
<comment type="caution">
    <text evidence="1">The sequence shown here is derived from an EMBL/GenBank/DDBJ whole genome shotgun (WGS) entry which is preliminary data.</text>
</comment>
<dbReference type="Proteomes" id="UP000283569">
    <property type="component" value="Unassembled WGS sequence"/>
</dbReference>
<accession>A0A420TE72</accession>
<name>A0A420TE72_GIBIN</name>
<organism evidence="1 2">
    <name type="scientific">Gibberella intermedia</name>
    <name type="common">Bulb rot disease fungus</name>
    <name type="synonym">Fusarium proliferatum</name>
    <dbReference type="NCBI Taxonomy" id="948311"/>
    <lineage>
        <taxon>Eukaryota</taxon>
        <taxon>Fungi</taxon>
        <taxon>Dikarya</taxon>
        <taxon>Ascomycota</taxon>
        <taxon>Pezizomycotina</taxon>
        <taxon>Sordariomycetes</taxon>
        <taxon>Hypocreomycetidae</taxon>
        <taxon>Hypocreales</taxon>
        <taxon>Nectriaceae</taxon>
        <taxon>Fusarium</taxon>
        <taxon>Fusarium fujikuroi species complex</taxon>
    </lineage>
</organism>
<gene>
    <name evidence="1" type="ORF">BFJ72_g6582</name>
</gene>
<reference evidence="1 2" key="1">
    <citation type="journal article" date="2018" name="Sci. Rep.">
        <title>Characterisation of pathogen-specific regions and novel effector candidates in Fusarium oxysporum f. sp. cepae.</title>
        <authorList>
            <person name="Armitage A.D."/>
            <person name="Taylor A."/>
            <person name="Sobczyk M.K."/>
            <person name="Baxter L."/>
            <person name="Greenfield B.P."/>
            <person name="Bates H.J."/>
            <person name="Wilson F."/>
            <person name="Jackson A.C."/>
            <person name="Ott S."/>
            <person name="Harrison R.J."/>
            <person name="Clarkson J.P."/>
        </authorList>
    </citation>
    <scope>NUCLEOTIDE SEQUENCE [LARGE SCALE GENOMIC DNA]</scope>
    <source>
        <strain evidence="1 2">Fp_A8</strain>
    </source>
</reference>
<proteinExistence type="predicted"/>
<dbReference type="EMBL" id="MRDB01000020">
    <property type="protein sequence ID" value="RKL39853.1"/>
    <property type="molecule type" value="Genomic_DNA"/>
</dbReference>
<evidence type="ECO:0000313" key="1">
    <source>
        <dbReference type="EMBL" id="RKL39853.1"/>
    </source>
</evidence>
<protein>
    <submittedName>
        <fullName evidence="1">Uncharacterized protein</fullName>
    </submittedName>
</protein>
<sequence length="191" mass="20472">MGSTQLVDFTPTDIDMIFAVSQQNLNEGLYDYISGLGAKIDWSFDVDDDGNLAPPTNPSEPDILFSGVLAPPVEPGPGNTPVWIVDLSQAGAANQVTFNETFADGATFTDNQLKHTYTQSVATGGPQWIIPFPVNLTMADIKDLSNKPTWLQERLAALNGNYGEVCDLSQVLLDLTTLASTTPPKASLPDV</sequence>